<proteinExistence type="predicted"/>
<dbReference type="EMBL" id="JAQQCL010000021">
    <property type="protein sequence ID" value="MFM0719479.1"/>
    <property type="molecule type" value="Genomic_DNA"/>
</dbReference>
<dbReference type="Proteomes" id="UP001629392">
    <property type="component" value="Unassembled WGS sequence"/>
</dbReference>
<reference evidence="1 2" key="1">
    <citation type="journal article" date="2024" name="Chem. Sci.">
        <title>Discovery of megapolipeptins by genome mining of a Burkholderiales bacteria collection.</title>
        <authorList>
            <person name="Paulo B.S."/>
            <person name="Recchia M.J.J."/>
            <person name="Lee S."/>
            <person name="Fergusson C.H."/>
            <person name="Romanowski S.B."/>
            <person name="Hernandez A."/>
            <person name="Krull N."/>
            <person name="Liu D.Y."/>
            <person name="Cavanagh H."/>
            <person name="Bos A."/>
            <person name="Gray C.A."/>
            <person name="Murphy B.T."/>
            <person name="Linington R.G."/>
            <person name="Eustaquio A.S."/>
        </authorList>
    </citation>
    <scope>NUCLEOTIDE SEQUENCE [LARGE SCALE GENOMIC DNA]</scope>
    <source>
        <strain evidence="1 2">RL17-350-BIC-E</strain>
    </source>
</reference>
<evidence type="ECO:0000313" key="2">
    <source>
        <dbReference type="Proteomes" id="UP001629392"/>
    </source>
</evidence>
<evidence type="ECO:0000313" key="1">
    <source>
        <dbReference type="EMBL" id="MFM0719479.1"/>
    </source>
</evidence>
<gene>
    <name evidence="1" type="ORF">PQQ73_24430</name>
</gene>
<name>A0ABW9EK85_9BURK</name>
<dbReference type="RefSeq" id="WP_408145822.1">
    <property type="nucleotide sequence ID" value="NZ_JAQQCJ010000028.1"/>
</dbReference>
<comment type="caution">
    <text evidence="1">The sequence shown here is derived from an EMBL/GenBank/DDBJ whole genome shotgun (WGS) entry which is preliminary data.</text>
</comment>
<sequence length="87" mass="9437">MDTGTVGTPDAAVSASQKTRVLGRQTQSVYAERRALGLVSLIQVESCVDQRRATPVKLAAQRYRHFAKVPCAATLAALLSYGERSMR</sequence>
<organism evidence="1 2">
    <name type="scientific">Paraburkholderia strydomiana</name>
    <dbReference type="NCBI Taxonomy" id="1245417"/>
    <lineage>
        <taxon>Bacteria</taxon>
        <taxon>Pseudomonadati</taxon>
        <taxon>Pseudomonadota</taxon>
        <taxon>Betaproteobacteria</taxon>
        <taxon>Burkholderiales</taxon>
        <taxon>Burkholderiaceae</taxon>
        <taxon>Paraburkholderia</taxon>
    </lineage>
</organism>
<keyword evidence="2" id="KW-1185">Reference proteome</keyword>
<accession>A0ABW9EK85</accession>
<protein>
    <submittedName>
        <fullName evidence="1">Uncharacterized protein</fullName>
    </submittedName>
</protein>